<evidence type="ECO:0000313" key="2">
    <source>
        <dbReference type="Proteomes" id="UP001529510"/>
    </source>
</evidence>
<name>A0ABD0P5D2_CIRMR</name>
<organism evidence="1 2">
    <name type="scientific">Cirrhinus mrigala</name>
    <name type="common">Mrigala</name>
    <dbReference type="NCBI Taxonomy" id="683832"/>
    <lineage>
        <taxon>Eukaryota</taxon>
        <taxon>Metazoa</taxon>
        <taxon>Chordata</taxon>
        <taxon>Craniata</taxon>
        <taxon>Vertebrata</taxon>
        <taxon>Euteleostomi</taxon>
        <taxon>Actinopterygii</taxon>
        <taxon>Neopterygii</taxon>
        <taxon>Teleostei</taxon>
        <taxon>Ostariophysi</taxon>
        <taxon>Cypriniformes</taxon>
        <taxon>Cyprinidae</taxon>
        <taxon>Labeoninae</taxon>
        <taxon>Labeonini</taxon>
        <taxon>Cirrhinus</taxon>
    </lineage>
</organism>
<dbReference type="AlphaFoldDB" id="A0ABD0P5D2"/>
<dbReference type="EMBL" id="JAMKFB020000017">
    <property type="protein sequence ID" value="KAL0169145.1"/>
    <property type="molecule type" value="Genomic_DNA"/>
</dbReference>
<dbReference type="InterPro" id="IPR032914">
    <property type="entry name" value="Vam6/VPS39/TRAP1"/>
</dbReference>
<proteinExistence type="predicted"/>
<evidence type="ECO:0000313" key="1">
    <source>
        <dbReference type="EMBL" id="KAL0169145.1"/>
    </source>
</evidence>
<feature type="non-terminal residue" evidence="1">
    <location>
        <position position="1"/>
    </location>
</feature>
<dbReference type="Proteomes" id="UP001529510">
    <property type="component" value="Unassembled WGS sequence"/>
</dbReference>
<gene>
    <name evidence="1" type="ORF">M9458_033741</name>
</gene>
<dbReference type="PANTHER" id="PTHR12894:SF30">
    <property type="entry name" value="TRANSFORMING GROWTH FACTOR-BETA RECEPTOR-ASSOCIATED PROTEIN 1-LIKE"/>
    <property type="match status" value="1"/>
</dbReference>
<accession>A0ABD0P5D2</accession>
<reference evidence="1 2" key="1">
    <citation type="submission" date="2024-05" db="EMBL/GenBank/DDBJ databases">
        <title>Genome sequencing and assembly of Indian major carp, Cirrhinus mrigala (Hamilton, 1822).</title>
        <authorList>
            <person name="Mohindra V."/>
            <person name="Chowdhury L.M."/>
            <person name="Lal K."/>
            <person name="Jena J.K."/>
        </authorList>
    </citation>
    <scope>NUCLEOTIDE SEQUENCE [LARGE SCALE GENOMIC DNA]</scope>
    <source>
        <strain evidence="1">CM1030</strain>
        <tissue evidence="1">Blood</tissue>
    </source>
</reference>
<dbReference type="PANTHER" id="PTHR12894">
    <property type="entry name" value="CNH DOMAIN CONTAINING"/>
    <property type="match status" value="1"/>
</dbReference>
<sequence>QITPSLLHVERAILLGKSGKHKKALEVLVHKEKDQQAAENYCWRTSAGQDRKFTQGMFLTLLQIYIESRHHVIAAVDLLNQNAACFDLVSVLRVLPDSWSLKLVLRFL</sequence>
<comment type="caution">
    <text evidence="1">The sequence shown here is derived from an EMBL/GenBank/DDBJ whole genome shotgun (WGS) entry which is preliminary data.</text>
</comment>
<feature type="non-terminal residue" evidence="1">
    <location>
        <position position="108"/>
    </location>
</feature>
<protein>
    <submittedName>
        <fullName evidence="1">Uncharacterized protein</fullName>
    </submittedName>
</protein>
<keyword evidence="2" id="KW-1185">Reference proteome</keyword>